<dbReference type="GO" id="GO:0006972">
    <property type="term" value="P:hyperosmotic response"/>
    <property type="evidence" value="ECO:0007669"/>
    <property type="project" value="TreeGrafter"/>
</dbReference>
<protein>
    <recommendedName>
        <fullName evidence="10">Aquaporin 1</fullName>
    </recommendedName>
</protein>
<dbReference type="GO" id="GO:0035379">
    <property type="term" value="F:carbon dioxide transmembrane transporter activity"/>
    <property type="evidence" value="ECO:0007669"/>
    <property type="project" value="TreeGrafter"/>
</dbReference>
<keyword evidence="3 6" id="KW-0812">Transmembrane</keyword>
<dbReference type="GO" id="GO:0015168">
    <property type="term" value="F:glycerol transmembrane transporter activity"/>
    <property type="evidence" value="ECO:0007669"/>
    <property type="project" value="TreeGrafter"/>
</dbReference>
<name>A0A9N7YYA7_PLEPL</name>
<dbReference type="PANTHER" id="PTHR19139:SF161">
    <property type="entry name" value="AQUAPORIN-1"/>
    <property type="match status" value="1"/>
</dbReference>
<evidence type="ECO:0000256" key="7">
    <source>
        <dbReference type="SAM" id="Phobius"/>
    </source>
</evidence>
<dbReference type="PRINTS" id="PR00783">
    <property type="entry name" value="MINTRINSICP"/>
</dbReference>
<dbReference type="PANTHER" id="PTHR19139">
    <property type="entry name" value="AQUAPORIN TRANSPORTER"/>
    <property type="match status" value="1"/>
</dbReference>
<evidence type="ECO:0000256" key="4">
    <source>
        <dbReference type="ARBA" id="ARBA00022989"/>
    </source>
</evidence>
<evidence type="ECO:0008006" key="10">
    <source>
        <dbReference type="Google" id="ProtNLM"/>
    </source>
</evidence>
<dbReference type="GO" id="GO:0015250">
    <property type="term" value="F:water channel activity"/>
    <property type="evidence" value="ECO:0007669"/>
    <property type="project" value="TreeGrafter"/>
</dbReference>
<dbReference type="SUPFAM" id="SSF81338">
    <property type="entry name" value="Aquaporin-like"/>
    <property type="match status" value="1"/>
</dbReference>
<comment type="caution">
    <text evidence="8">The sequence shown here is derived from an EMBL/GenBank/DDBJ whole genome shotgun (WGS) entry which is preliminary data.</text>
</comment>
<evidence type="ECO:0000256" key="2">
    <source>
        <dbReference type="ARBA" id="ARBA00006175"/>
    </source>
</evidence>
<sequence length="269" mass="28498">MREFKSKDFWRAVLAELVGMTLFIFLSIASAIGNKNNTSPDQEVKVSLAFGLAIATLAQSLGHISGAHLNPCGHSRDARQLPDQRLLGSSLACGIVYGARPGDNAALGLNTLSDVRGNASGRCKWEAAVLNGVTPSQGVGIELLATFQLVLCVIAVTDKRRRDVTGSAPLAIGLSVCLGHLAAISYTGCGINPARSFGPALILNNFENHWVYWVGPMCGGVAAALIYDFLLSPKYDDFPERMKVLVSGPVGDYDVNGGNETSTVEMTSK</sequence>
<accession>A0A9N7YYA7</accession>
<feature type="transmembrane region" description="Helical" evidence="7">
    <location>
        <begin position="168"/>
        <end position="188"/>
    </location>
</feature>
<reference evidence="8" key="1">
    <citation type="submission" date="2020-03" db="EMBL/GenBank/DDBJ databases">
        <authorList>
            <person name="Weist P."/>
        </authorList>
    </citation>
    <scope>NUCLEOTIDE SEQUENCE</scope>
</reference>
<evidence type="ECO:0000313" key="8">
    <source>
        <dbReference type="EMBL" id="CAB1444358.1"/>
    </source>
</evidence>
<dbReference type="Pfam" id="PF00230">
    <property type="entry name" value="MIP"/>
    <property type="match status" value="2"/>
</dbReference>
<dbReference type="CDD" id="cd00333">
    <property type="entry name" value="MIP"/>
    <property type="match status" value="1"/>
</dbReference>
<evidence type="ECO:0000256" key="3">
    <source>
        <dbReference type="ARBA" id="ARBA00022692"/>
    </source>
</evidence>
<feature type="transmembrane region" description="Helical" evidence="7">
    <location>
        <begin position="210"/>
        <end position="231"/>
    </location>
</feature>
<keyword evidence="4 7" id="KW-1133">Transmembrane helix</keyword>
<dbReference type="InterPro" id="IPR000425">
    <property type="entry name" value="MIP"/>
</dbReference>
<organism evidence="8 9">
    <name type="scientific">Pleuronectes platessa</name>
    <name type="common">European plaice</name>
    <dbReference type="NCBI Taxonomy" id="8262"/>
    <lineage>
        <taxon>Eukaryota</taxon>
        <taxon>Metazoa</taxon>
        <taxon>Chordata</taxon>
        <taxon>Craniata</taxon>
        <taxon>Vertebrata</taxon>
        <taxon>Euteleostomi</taxon>
        <taxon>Actinopterygii</taxon>
        <taxon>Neopterygii</taxon>
        <taxon>Teleostei</taxon>
        <taxon>Neoteleostei</taxon>
        <taxon>Acanthomorphata</taxon>
        <taxon>Carangaria</taxon>
        <taxon>Pleuronectiformes</taxon>
        <taxon>Pleuronectoidei</taxon>
        <taxon>Pleuronectidae</taxon>
        <taxon>Pleuronectes</taxon>
    </lineage>
</organism>
<evidence type="ECO:0000256" key="6">
    <source>
        <dbReference type="RuleBase" id="RU000477"/>
    </source>
</evidence>
<gene>
    <name evidence="8" type="ORF">PLEPLA_LOCUS32074</name>
</gene>
<dbReference type="Proteomes" id="UP001153269">
    <property type="component" value="Unassembled WGS sequence"/>
</dbReference>
<keyword evidence="5 7" id="KW-0472">Membrane</keyword>
<dbReference type="GO" id="GO:0008519">
    <property type="term" value="F:ammonium channel activity"/>
    <property type="evidence" value="ECO:0007669"/>
    <property type="project" value="TreeGrafter"/>
</dbReference>
<dbReference type="GO" id="GO:0003097">
    <property type="term" value="P:renal water transport"/>
    <property type="evidence" value="ECO:0007669"/>
    <property type="project" value="TreeGrafter"/>
</dbReference>
<evidence type="ECO:0000256" key="1">
    <source>
        <dbReference type="ARBA" id="ARBA00004141"/>
    </source>
</evidence>
<feature type="transmembrane region" description="Helical" evidence="7">
    <location>
        <begin position="12"/>
        <end position="32"/>
    </location>
</feature>
<dbReference type="Gene3D" id="1.20.1080.10">
    <property type="entry name" value="Glycerol uptake facilitator protein"/>
    <property type="match status" value="2"/>
</dbReference>
<dbReference type="EMBL" id="CADEAL010003336">
    <property type="protein sequence ID" value="CAB1444358.1"/>
    <property type="molecule type" value="Genomic_DNA"/>
</dbReference>
<proteinExistence type="inferred from homology"/>
<keyword evidence="9" id="KW-1185">Reference proteome</keyword>
<keyword evidence="6" id="KW-0813">Transport</keyword>
<evidence type="ECO:0000313" key="9">
    <source>
        <dbReference type="Proteomes" id="UP001153269"/>
    </source>
</evidence>
<dbReference type="GO" id="GO:0016020">
    <property type="term" value="C:membrane"/>
    <property type="evidence" value="ECO:0007669"/>
    <property type="project" value="UniProtKB-SubCell"/>
</dbReference>
<dbReference type="InterPro" id="IPR023271">
    <property type="entry name" value="Aquaporin-like"/>
</dbReference>
<dbReference type="InterPro" id="IPR034294">
    <property type="entry name" value="Aquaporin_transptr"/>
</dbReference>
<evidence type="ECO:0000256" key="5">
    <source>
        <dbReference type="ARBA" id="ARBA00023136"/>
    </source>
</evidence>
<dbReference type="AlphaFoldDB" id="A0A9N7YYA7"/>
<comment type="similarity">
    <text evidence="2 6">Belongs to the MIP/aquaporin (TC 1.A.8) family.</text>
</comment>
<comment type="subcellular location">
    <subcellularLocation>
        <location evidence="1">Membrane</location>
        <topology evidence="1">Multi-pass membrane protein</topology>
    </subcellularLocation>
</comment>